<dbReference type="AlphaFoldDB" id="A0A8J5TL55"/>
<dbReference type="InterPro" id="IPR019133">
    <property type="entry name" value="MIC60"/>
</dbReference>
<keyword evidence="5 7" id="KW-0496">Mitochondrion</keyword>
<keyword evidence="10" id="KW-1185">Reference proteome</keyword>
<evidence type="ECO:0000313" key="10">
    <source>
        <dbReference type="Proteomes" id="UP000747542"/>
    </source>
</evidence>
<evidence type="ECO:0000256" key="2">
    <source>
        <dbReference type="ARBA" id="ARBA00022692"/>
    </source>
</evidence>
<comment type="subcellular location">
    <subcellularLocation>
        <location evidence="7">Mitochondrion inner membrane</location>
        <topology evidence="7">Single-pass membrane protein</topology>
    </subcellularLocation>
</comment>
<evidence type="ECO:0000256" key="4">
    <source>
        <dbReference type="ARBA" id="ARBA00022989"/>
    </source>
</evidence>
<gene>
    <name evidence="9" type="primary">Immt-L</name>
    <name evidence="9" type="ORF">Hamer_G016429</name>
</gene>
<comment type="similarity">
    <text evidence="1 7">Belongs to the MICOS complex subunit Mic60 family.</text>
</comment>
<keyword evidence="2 7" id="KW-0812">Transmembrane</keyword>
<reference evidence="9" key="1">
    <citation type="journal article" date="2021" name="Sci. Adv.">
        <title>The American lobster genome reveals insights on longevity, neural, and immune adaptations.</title>
        <authorList>
            <person name="Polinski J.M."/>
            <person name="Zimin A.V."/>
            <person name="Clark K.F."/>
            <person name="Kohn A.B."/>
            <person name="Sadowski N."/>
            <person name="Timp W."/>
            <person name="Ptitsyn A."/>
            <person name="Khanna P."/>
            <person name="Romanova D.Y."/>
            <person name="Williams P."/>
            <person name="Greenwood S.J."/>
            <person name="Moroz L.L."/>
            <person name="Walt D.R."/>
            <person name="Bodnar A.G."/>
        </authorList>
    </citation>
    <scope>NUCLEOTIDE SEQUENCE</scope>
    <source>
        <strain evidence="9">GMGI-L3</strain>
    </source>
</reference>
<evidence type="ECO:0000256" key="8">
    <source>
        <dbReference type="SAM" id="MobiDB-lite"/>
    </source>
</evidence>
<evidence type="ECO:0000256" key="6">
    <source>
        <dbReference type="ARBA" id="ARBA00023136"/>
    </source>
</evidence>
<evidence type="ECO:0000256" key="3">
    <source>
        <dbReference type="ARBA" id="ARBA00022792"/>
    </source>
</evidence>
<evidence type="ECO:0000256" key="1">
    <source>
        <dbReference type="ARBA" id="ARBA00010877"/>
    </source>
</evidence>
<evidence type="ECO:0000256" key="5">
    <source>
        <dbReference type="ARBA" id="ARBA00023128"/>
    </source>
</evidence>
<evidence type="ECO:0000256" key="7">
    <source>
        <dbReference type="RuleBase" id="RU363000"/>
    </source>
</evidence>
<dbReference type="EMBL" id="JAHLQT010007588">
    <property type="protein sequence ID" value="KAG7174528.1"/>
    <property type="molecule type" value="Genomic_DNA"/>
</dbReference>
<comment type="function">
    <text evidence="7">Component of the MICOS complex, a large protein complex of the mitochondrial inner membrane that plays crucial roles in the maintenance of crista junctions, inner membrane architecture, and formation of contact sites to the outer membrane.</text>
</comment>
<dbReference type="Pfam" id="PF09731">
    <property type="entry name" value="Mitofilin"/>
    <property type="match status" value="1"/>
</dbReference>
<dbReference type="PANTHER" id="PTHR15415:SF7">
    <property type="entry name" value="MICOS COMPLEX SUBUNIT MIC60"/>
    <property type="match status" value="1"/>
</dbReference>
<keyword evidence="4" id="KW-1133">Transmembrane helix</keyword>
<comment type="subunit">
    <text evidence="7">Component of the mitochondrial contact site and cristae organizing system (MICOS) complex.</text>
</comment>
<proteinExistence type="inferred from homology"/>
<comment type="caution">
    <text evidence="9">The sequence shown here is derived from an EMBL/GenBank/DDBJ whole genome shotgun (WGS) entry which is preliminary data.</text>
</comment>
<accession>A0A8J5TL55</accession>
<evidence type="ECO:0000313" key="9">
    <source>
        <dbReference type="EMBL" id="KAG7174528.1"/>
    </source>
</evidence>
<keyword evidence="3 7" id="KW-0999">Mitochondrion inner membrane</keyword>
<protein>
    <recommendedName>
        <fullName evidence="7">MICOS complex subunit MIC60</fullName>
    </recommendedName>
    <alternativeName>
        <fullName evidence="7">Mitofilin</fullName>
    </alternativeName>
</protein>
<dbReference type="PANTHER" id="PTHR15415">
    <property type="entry name" value="MITOFILIN"/>
    <property type="match status" value="1"/>
</dbReference>
<feature type="region of interest" description="Disordered" evidence="8">
    <location>
        <begin position="106"/>
        <end position="140"/>
    </location>
</feature>
<dbReference type="GO" id="GO:0042407">
    <property type="term" value="P:cristae formation"/>
    <property type="evidence" value="ECO:0007669"/>
    <property type="project" value="TreeGrafter"/>
</dbReference>
<keyword evidence="6" id="KW-0472">Membrane</keyword>
<organism evidence="9 10">
    <name type="scientific">Homarus americanus</name>
    <name type="common">American lobster</name>
    <dbReference type="NCBI Taxonomy" id="6706"/>
    <lineage>
        <taxon>Eukaryota</taxon>
        <taxon>Metazoa</taxon>
        <taxon>Ecdysozoa</taxon>
        <taxon>Arthropoda</taxon>
        <taxon>Crustacea</taxon>
        <taxon>Multicrustacea</taxon>
        <taxon>Malacostraca</taxon>
        <taxon>Eumalacostraca</taxon>
        <taxon>Eucarida</taxon>
        <taxon>Decapoda</taxon>
        <taxon>Pleocyemata</taxon>
        <taxon>Astacidea</taxon>
        <taxon>Nephropoidea</taxon>
        <taxon>Nephropidae</taxon>
        <taxon>Homarus</taxon>
    </lineage>
</organism>
<name>A0A8J5TL55_HOMAM</name>
<dbReference type="GO" id="GO:0061617">
    <property type="term" value="C:MICOS complex"/>
    <property type="evidence" value="ECO:0007669"/>
    <property type="project" value="TreeGrafter"/>
</dbReference>
<dbReference type="Proteomes" id="UP000747542">
    <property type="component" value="Unassembled WGS sequence"/>
</dbReference>
<sequence length="707" mass="78211">MLRISSRLPPRVTSKVLRANGGRRLQSSYSGGGGANKTLFAAAGATSLVAGVVGYSAWSNDNRKGVEKTIPGSKYLLDVILGPEQVPAPPKPSKPEIGLVRRRLEREKKKRQQEEEETTSIVTDSVAVQKEPEPTEEASNVSALTVITTEGQLTSVSSPPAPEKPDLEERMAAGEIAQDVENAALSQTLEDLAALTQKEITGALSAAEDAAMIIRQHTEKAYQAIDAGQDKEHLFAAVAELSNKRVEVVKNAQEKIAAAREAVVTFQEQITSGLSSSLTKENKSLIAAEETLGELKYALENIKAIVTESERDGKVVSDYRDLVEAGREQFEAEVRSLLPEVKLGEMSNKLTPDELNLLIAHAHRKVLQLQKQVARQQTLEHDRFKEALTKQREEDVKLLEAKITAELDRQRQQLEVEYKHKMAHLREELEGELRTQLKRQAAAHSDHLADVLYVQEKELETKWFDLLQDKVQYEKNKYLASVAKIQGQLHGLKNALSARADVDKAAYAARELWLACVSLRSALRLGSDGAKSWEEQLKPLGDQIATIRAAAGEGNPYITTVLNAVSEEAMARGVFTEEALRERFMKVDRICKRVSMIGDNGGSLIKYLLSYVQSFLVLNAFEYLPGTEVRDEELAVDSLSTYDILARARYCLDKDDLTQSVRYMNLLRGEPRNVAASWIKEARLTLETRQTADALLAHAAATAVKAL</sequence>